<protein>
    <submittedName>
        <fullName evidence="4">Membrane protein</fullName>
    </submittedName>
</protein>
<evidence type="ECO:0000313" key="4">
    <source>
        <dbReference type="EMBL" id="GIJ73577.1"/>
    </source>
</evidence>
<keyword evidence="3" id="KW-0472">Membrane</keyword>
<dbReference type="AlphaFoldDB" id="A0A8J4A0N0"/>
<dbReference type="InterPro" id="IPR041916">
    <property type="entry name" value="Anti_sigma_zinc_sf"/>
</dbReference>
<dbReference type="Proteomes" id="UP000635606">
    <property type="component" value="Unassembled WGS sequence"/>
</dbReference>
<evidence type="ECO:0000256" key="3">
    <source>
        <dbReference type="SAM" id="Phobius"/>
    </source>
</evidence>
<gene>
    <name evidence="4" type="ORF">Voc01_084940</name>
</gene>
<keyword evidence="5" id="KW-1185">Reference proteome</keyword>
<keyword evidence="3" id="KW-1133">Transmembrane helix</keyword>
<dbReference type="RefSeq" id="WP_203933400.1">
    <property type="nucleotide sequence ID" value="NZ_BOPH01000119.1"/>
</dbReference>
<feature type="transmembrane region" description="Helical" evidence="3">
    <location>
        <begin position="185"/>
        <end position="204"/>
    </location>
</feature>
<evidence type="ECO:0000313" key="5">
    <source>
        <dbReference type="Proteomes" id="UP000635606"/>
    </source>
</evidence>
<sequence length="270" mass="28076">MTQHPQPALVAGYATGGAGLDDATIWAIEAHLETCAGCRAVLARAVDGDTQELLDRVAVGIGAGIAAGPGPAPRRRWQLRRTAFAVRMLPWLAMAVSLVVAAVALDLAVDRAFDRVPSVVLLLAPVVPLLPVAAVWSRRTDPAWELMVSAPRSGLWMLLRRTMAALVAVLPVLAVAGWATGNSPALWLLPCLAFTAGSLALGGLIGVDRAAVVLAAVWAAGVVVPSLVLDRLPVLLTGGSWPIWAALTCVLSALVPIRAADHRHPRVGAS</sequence>
<evidence type="ECO:0000256" key="1">
    <source>
        <dbReference type="ARBA" id="ARBA00023015"/>
    </source>
</evidence>
<feature type="transmembrane region" description="Helical" evidence="3">
    <location>
        <begin position="116"/>
        <end position="137"/>
    </location>
</feature>
<dbReference type="EMBL" id="BOPH01000119">
    <property type="protein sequence ID" value="GIJ73577.1"/>
    <property type="molecule type" value="Genomic_DNA"/>
</dbReference>
<name>A0A8J4A0N0_9ACTN</name>
<keyword evidence="3" id="KW-0812">Transmembrane</keyword>
<dbReference type="Gene3D" id="1.10.10.1320">
    <property type="entry name" value="Anti-sigma factor, zinc-finger domain"/>
    <property type="match status" value="1"/>
</dbReference>
<keyword evidence="1" id="KW-0805">Transcription regulation</keyword>
<organism evidence="4 5">
    <name type="scientific">Virgisporangium ochraceum</name>
    <dbReference type="NCBI Taxonomy" id="65505"/>
    <lineage>
        <taxon>Bacteria</taxon>
        <taxon>Bacillati</taxon>
        <taxon>Actinomycetota</taxon>
        <taxon>Actinomycetes</taxon>
        <taxon>Micromonosporales</taxon>
        <taxon>Micromonosporaceae</taxon>
        <taxon>Virgisporangium</taxon>
    </lineage>
</organism>
<evidence type="ECO:0000256" key="2">
    <source>
        <dbReference type="ARBA" id="ARBA00023163"/>
    </source>
</evidence>
<accession>A0A8J4A0N0</accession>
<proteinExistence type="predicted"/>
<keyword evidence="2" id="KW-0804">Transcription</keyword>
<feature type="transmembrane region" description="Helical" evidence="3">
    <location>
        <begin position="158"/>
        <end position="179"/>
    </location>
</feature>
<comment type="caution">
    <text evidence="4">The sequence shown here is derived from an EMBL/GenBank/DDBJ whole genome shotgun (WGS) entry which is preliminary data.</text>
</comment>
<feature type="transmembrane region" description="Helical" evidence="3">
    <location>
        <begin position="84"/>
        <end position="104"/>
    </location>
</feature>
<feature type="transmembrane region" description="Helical" evidence="3">
    <location>
        <begin position="241"/>
        <end position="260"/>
    </location>
</feature>
<feature type="transmembrane region" description="Helical" evidence="3">
    <location>
        <begin position="211"/>
        <end position="229"/>
    </location>
</feature>
<reference evidence="4" key="1">
    <citation type="submission" date="2021-01" db="EMBL/GenBank/DDBJ databases">
        <title>Whole genome shotgun sequence of Virgisporangium ochraceum NBRC 16418.</title>
        <authorList>
            <person name="Komaki H."/>
            <person name="Tamura T."/>
        </authorList>
    </citation>
    <scope>NUCLEOTIDE SEQUENCE</scope>
    <source>
        <strain evidence="4">NBRC 16418</strain>
    </source>
</reference>